<keyword evidence="2" id="KW-1185">Reference proteome</keyword>
<name>A0A4S2MR13_9PEZI</name>
<reference evidence="1 2" key="1">
    <citation type="submission" date="2019-04" db="EMBL/GenBank/DDBJ databases">
        <title>Comparative genomics and transcriptomics to analyze fruiting body development in filamentous ascomycetes.</title>
        <authorList>
            <consortium name="DOE Joint Genome Institute"/>
            <person name="Lutkenhaus R."/>
            <person name="Traeger S."/>
            <person name="Breuer J."/>
            <person name="Kuo A."/>
            <person name="Lipzen A."/>
            <person name="Pangilinan J."/>
            <person name="Dilworth D."/>
            <person name="Sandor L."/>
            <person name="Poggeler S."/>
            <person name="Barry K."/>
            <person name="Grigoriev I.V."/>
            <person name="Nowrousian M."/>
        </authorList>
    </citation>
    <scope>NUCLEOTIDE SEQUENCE [LARGE SCALE GENOMIC DNA]</scope>
    <source>
        <strain evidence="1 2">CBS 389.68</strain>
    </source>
</reference>
<accession>A0A4S2MR13</accession>
<dbReference type="Proteomes" id="UP000298138">
    <property type="component" value="Unassembled WGS sequence"/>
</dbReference>
<organism evidence="1 2">
    <name type="scientific">Ascodesmis nigricans</name>
    <dbReference type="NCBI Taxonomy" id="341454"/>
    <lineage>
        <taxon>Eukaryota</taxon>
        <taxon>Fungi</taxon>
        <taxon>Dikarya</taxon>
        <taxon>Ascomycota</taxon>
        <taxon>Pezizomycotina</taxon>
        <taxon>Pezizomycetes</taxon>
        <taxon>Pezizales</taxon>
        <taxon>Ascodesmidaceae</taxon>
        <taxon>Ascodesmis</taxon>
    </lineage>
</organism>
<proteinExistence type="predicted"/>
<dbReference type="AlphaFoldDB" id="A0A4S2MR13"/>
<evidence type="ECO:0000313" key="2">
    <source>
        <dbReference type="Proteomes" id="UP000298138"/>
    </source>
</evidence>
<dbReference type="EMBL" id="ML220162">
    <property type="protein sequence ID" value="TGZ76977.1"/>
    <property type="molecule type" value="Genomic_DNA"/>
</dbReference>
<dbReference type="OrthoDB" id="5430668at2759"/>
<dbReference type="InParanoid" id="A0A4S2MR13"/>
<gene>
    <name evidence="1" type="ORF">EX30DRAFT_375070</name>
</gene>
<evidence type="ECO:0000313" key="1">
    <source>
        <dbReference type="EMBL" id="TGZ76977.1"/>
    </source>
</evidence>
<protein>
    <submittedName>
        <fullName evidence="1">Uncharacterized protein</fullName>
    </submittedName>
</protein>
<sequence length="109" mass="12855">MPQPSTASTPSFNGRNVTKFLQNFERMVKTYGSKQPFDSFVEELPDYCTDDITDEVRLLKGYAKGNWKLFRQLMETRYALRYFEQVKYSITYLCTAADKYKQGMLTMRD</sequence>